<dbReference type="AlphaFoldDB" id="A0A7J6T5J9"/>
<name>A0A7J6T5J9_PEROL</name>
<gene>
    <name evidence="1" type="ORF">FOZ60_010235</name>
    <name evidence="3" type="ORF">FOZ62_001706</name>
    <name evidence="2" type="ORF">FOZ63_026114</name>
</gene>
<organism evidence="3 6">
    <name type="scientific">Perkinsus olseni</name>
    <name type="common">Perkinsus atlanticus</name>
    <dbReference type="NCBI Taxonomy" id="32597"/>
    <lineage>
        <taxon>Eukaryota</taxon>
        <taxon>Sar</taxon>
        <taxon>Alveolata</taxon>
        <taxon>Perkinsozoa</taxon>
        <taxon>Perkinsea</taxon>
        <taxon>Perkinsida</taxon>
        <taxon>Perkinsidae</taxon>
        <taxon>Perkinsus</taxon>
    </lineage>
</organism>
<reference evidence="4 5" key="1">
    <citation type="submission" date="2020-04" db="EMBL/GenBank/DDBJ databases">
        <title>Perkinsus olseni comparative genomics.</title>
        <authorList>
            <person name="Bogema D.R."/>
        </authorList>
    </citation>
    <scope>NUCLEOTIDE SEQUENCE [LARGE SCALE GENOMIC DNA]</scope>
    <source>
        <strain evidence="1">00978-12</strain>
        <strain evidence="3">ATCC PRA-205</strain>
        <strain evidence="2 5">ATCC PRA-207</strain>
    </source>
</reference>
<keyword evidence="5" id="KW-1185">Reference proteome</keyword>
<evidence type="ECO:0000313" key="3">
    <source>
        <dbReference type="EMBL" id="KAF4740488.1"/>
    </source>
</evidence>
<dbReference type="EMBL" id="JABANP010000413">
    <property type="protein sequence ID" value="KAF4682705.1"/>
    <property type="molecule type" value="Genomic_DNA"/>
</dbReference>
<protein>
    <submittedName>
        <fullName evidence="3">Uncharacterized protein</fullName>
    </submittedName>
</protein>
<evidence type="ECO:0000313" key="1">
    <source>
        <dbReference type="EMBL" id="KAF4682705.1"/>
    </source>
</evidence>
<sequence>MSSSEAFFCTVRSALFDSIFQLGEHINTESQKTKLRHNEGSKCLCLVCPKHDSLSSGRFSTTSGNYTVVRVFSSSPSE</sequence>
<dbReference type="EMBL" id="JABANO010022636">
    <property type="protein sequence ID" value="KAF4724852.1"/>
    <property type="molecule type" value="Genomic_DNA"/>
</dbReference>
<evidence type="ECO:0000313" key="5">
    <source>
        <dbReference type="Proteomes" id="UP000553632"/>
    </source>
</evidence>
<evidence type="ECO:0000313" key="2">
    <source>
        <dbReference type="EMBL" id="KAF4724852.1"/>
    </source>
</evidence>
<dbReference type="Proteomes" id="UP000553632">
    <property type="component" value="Unassembled WGS sequence"/>
</dbReference>
<comment type="caution">
    <text evidence="3">The sequence shown here is derived from an EMBL/GenBank/DDBJ whole genome shotgun (WGS) entry which is preliminary data.</text>
</comment>
<dbReference type="EMBL" id="JABANM010009710">
    <property type="protein sequence ID" value="KAF4740488.1"/>
    <property type="molecule type" value="Genomic_DNA"/>
</dbReference>
<proteinExistence type="predicted"/>
<evidence type="ECO:0000313" key="6">
    <source>
        <dbReference type="Proteomes" id="UP000574390"/>
    </source>
</evidence>
<dbReference type="Proteomes" id="UP000541610">
    <property type="component" value="Unassembled WGS sequence"/>
</dbReference>
<evidence type="ECO:0000313" key="4">
    <source>
        <dbReference type="Proteomes" id="UP000541610"/>
    </source>
</evidence>
<dbReference type="Proteomes" id="UP000574390">
    <property type="component" value="Unassembled WGS sequence"/>
</dbReference>
<accession>A0A7J6T5J9</accession>